<dbReference type="EMBL" id="MLCO01000278">
    <property type="protein sequence ID" value="ONG47432.1"/>
    <property type="molecule type" value="Genomic_DNA"/>
</dbReference>
<evidence type="ECO:0000259" key="3">
    <source>
        <dbReference type="SMART" id="SM01119"/>
    </source>
</evidence>
<dbReference type="GO" id="GO:0036088">
    <property type="term" value="P:D-serine catabolic process"/>
    <property type="evidence" value="ECO:0007669"/>
    <property type="project" value="TreeGrafter"/>
</dbReference>
<comment type="similarity">
    <text evidence="1">Belongs to the DSD1 family.</text>
</comment>
<feature type="domain" description="D-serine dehydratase-like" evidence="3">
    <location>
        <begin position="240"/>
        <end position="335"/>
    </location>
</feature>
<evidence type="ECO:0000256" key="2">
    <source>
        <dbReference type="ARBA" id="ARBA00023239"/>
    </source>
</evidence>
<dbReference type="GO" id="GO:0008721">
    <property type="term" value="F:D-serine ammonia-lyase activity"/>
    <property type="evidence" value="ECO:0007669"/>
    <property type="project" value="TreeGrafter"/>
</dbReference>
<dbReference type="Gene3D" id="2.40.37.20">
    <property type="entry name" value="D-serine dehydratase-like domain"/>
    <property type="match status" value="1"/>
</dbReference>
<dbReference type="InterPro" id="IPR029066">
    <property type="entry name" value="PLP-binding_barrel"/>
</dbReference>
<evidence type="ECO:0000256" key="1">
    <source>
        <dbReference type="ARBA" id="ARBA00005323"/>
    </source>
</evidence>
<accession>A0A1V2GXI6</accession>
<protein>
    <submittedName>
        <fullName evidence="4">Alanine racemase</fullName>
    </submittedName>
</protein>
<reference evidence="4 5" key="1">
    <citation type="submission" date="2016-10" db="EMBL/GenBank/DDBJ databases">
        <title>Draft Genome sequence of Roseomonas sp. strain M3.</title>
        <authorList>
            <person name="Subhash Y."/>
            <person name="Lee S."/>
        </authorList>
    </citation>
    <scope>NUCLEOTIDE SEQUENCE [LARGE SCALE GENOMIC DNA]</scope>
    <source>
        <strain evidence="4 5">M3</strain>
    </source>
</reference>
<dbReference type="RefSeq" id="WP_076959692.1">
    <property type="nucleotide sequence ID" value="NZ_MLCO01000278.1"/>
</dbReference>
<dbReference type="Pfam" id="PF14031">
    <property type="entry name" value="D-ser_dehydrat"/>
    <property type="match status" value="1"/>
</dbReference>
<dbReference type="PANTHER" id="PTHR28004:SF2">
    <property type="entry name" value="D-SERINE DEHYDRATASE"/>
    <property type="match status" value="1"/>
</dbReference>
<name>A0A1V2GXI6_9PROT</name>
<evidence type="ECO:0000313" key="4">
    <source>
        <dbReference type="EMBL" id="ONG47432.1"/>
    </source>
</evidence>
<dbReference type="Gene3D" id="3.20.20.10">
    <property type="entry name" value="Alanine racemase"/>
    <property type="match status" value="1"/>
</dbReference>
<dbReference type="PANTHER" id="PTHR28004">
    <property type="entry name" value="ZGC:162816-RELATED"/>
    <property type="match status" value="1"/>
</dbReference>
<dbReference type="SMART" id="SM01119">
    <property type="entry name" value="D-ser_dehydrat"/>
    <property type="match status" value="1"/>
</dbReference>
<dbReference type="AlphaFoldDB" id="A0A1V2GXI6"/>
<gene>
    <name evidence="4" type="ORF">BKE38_23355</name>
</gene>
<keyword evidence="5" id="KW-1185">Reference proteome</keyword>
<proteinExistence type="inferred from homology"/>
<keyword evidence="2" id="KW-0456">Lyase</keyword>
<dbReference type="SUPFAM" id="SSF51419">
    <property type="entry name" value="PLP-binding barrel"/>
    <property type="match status" value="1"/>
</dbReference>
<evidence type="ECO:0000313" key="5">
    <source>
        <dbReference type="Proteomes" id="UP000188879"/>
    </source>
</evidence>
<dbReference type="InterPro" id="IPR001608">
    <property type="entry name" value="Ala_racemase_N"/>
</dbReference>
<comment type="caution">
    <text evidence="4">The sequence shown here is derived from an EMBL/GenBank/DDBJ whole genome shotgun (WGS) entry which is preliminary data.</text>
</comment>
<sequence length="352" mass="37330">MDLASLETPVPVVDLDVVEANLKRMQAYCDQHGLALRPHIKTHKIPALAQRQVELGAQGITCQKLGEAEVMVDAGLTDIFISYPLMGEAKAKRLAALAPRAKMRVAIDNPIALATAASAAKQSGAEIGVVIEFDSGAARTGVTSVDAMLELAEAVRATAGLRLDGLMTYPLSAASADFLAVALPQLEARGMAAPVLTGGGTPNAFHAHETAPINELRVGTYIYNDRMMVAAGHAGWADCALHLHVTVISRPTEDRAVIDGGSKSFAADIMPAGVQEGYGYFPDYPEARLERLSEEHGMVDLSACARKPALGERLRVVPNHVCPVSNLHDRIALVRGGEFQGFVEVAARGRTV</sequence>
<organism evidence="4 5">
    <name type="scientific">Teichococcus deserti</name>
    <dbReference type="NCBI Taxonomy" id="1817963"/>
    <lineage>
        <taxon>Bacteria</taxon>
        <taxon>Pseudomonadati</taxon>
        <taxon>Pseudomonadota</taxon>
        <taxon>Alphaproteobacteria</taxon>
        <taxon>Acetobacterales</taxon>
        <taxon>Roseomonadaceae</taxon>
        <taxon>Roseomonas</taxon>
    </lineage>
</organism>
<dbReference type="InterPro" id="IPR026956">
    <property type="entry name" value="D-ser_dehydrat-like_dom"/>
</dbReference>
<dbReference type="InterPro" id="IPR051466">
    <property type="entry name" value="D-amino_acid_metab_enzyme"/>
</dbReference>
<dbReference type="Proteomes" id="UP000188879">
    <property type="component" value="Unassembled WGS sequence"/>
</dbReference>
<dbReference type="InterPro" id="IPR042208">
    <property type="entry name" value="D-ser_dehydrat-like_sf"/>
</dbReference>
<dbReference type="Pfam" id="PF01168">
    <property type="entry name" value="Ala_racemase_N"/>
    <property type="match status" value="1"/>
</dbReference>
<dbReference type="OrthoDB" id="9772497at2"/>